<sequence>MMFVVIIAIVVICVALFVGAFNSNVPVTLASERSGLVMESGAKVKLRGVEVGRVAGIDGGAQPVSLKLEIFPDQVRYIPANVEAEIRATTAFGAKYVDLVYPDDPSPKRLAAGEVLRARNVSTEVNTVFENLVGVLQQIDVAKLNATLTALADGVRGQGQRIGEATTAANQVLLALNPRMDTVAQDWRSFKGFTDAYSVAAQDILATLNAASTTSATITSHSSDLDALLLNAIGFSTGATNLLGSNKDNLVQGVNGLAPTTELLLKYNPEYTCLLQGAKFFLDHGGYDQIGGNGKSIILDAALLLGDDPYRYPDNLPIVAAKGGPGGKPGCGSLPDVRKNFPVRKLITNTGWGTGLDWRPNPGIGHPWWVDYFPVTRAVPEPPSVRGAGPPAIGPVPYPGAPPYGAPLYGPGGVPLYSGLPLPPDTGPSPPPADGSPPPSAPPPSP</sequence>
<proteinExistence type="predicted"/>
<dbReference type="InterPro" id="IPR024516">
    <property type="entry name" value="Mce_C"/>
</dbReference>
<dbReference type="NCBIfam" id="TIGR00996">
    <property type="entry name" value="Mtu_fam_mce"/>
    <property type="match status" value="1"/>
</dbReference>
<evidence type="ECO:0000256" key="1">
    <source>
        <dbReference type="SAM" id="MobiDB-lite"/>
    </source>
</evidence>
<keyword evidence="5" id="KW-1185">Reference proteome</keyword>
<evidence type="ECO:0000259" key="3">
    <source>
        <dbReference type="Pfam" id="PF11887"/>
    </source>
</evidence>
<evidence type="ECO:0000313" key="5">
    <source>
        <dbReference type="Proteomes" id="UP001300745"/>
    </source>
</evidence>
<feature type="compositionally biased region" description="Pro residues" evidence="1">
    <location>
        <begin position="421"/>
        <end position="446"/>
    </location>
</feature>
<dbReference type="InterPro" id="IPR052336">
    <property type="entry name" value="MlaD_Phospholipid_Transporter"/>
</dbReference>
<protein>
    <submittedName>
        <fullName evidence="4">MCE family protein</fullName>
    </submittedName>
</protein>
<dbReference type="PANTHER" id="PTHR33371">
    <property type="entry name" value="INTERMEMBRANE PHOSPHOLIPID TRANSPORT SYSTEM BINDING PROTEIN MLAD-RELATED"/>
    <property type="match status" value="1"/>
</dbReference>
<dbReference type="Proteomes" id="UP001300745">
    <property type="component" value="Unassembled WGS sequence"/>
</dbReference>
<organism evidence="4 5">
    <name type="scientific">Mycobacterium pinniadriaticum</name>
    <dbReference type="NCBI Taxonomy" id="2994102"/>
    <lineage>
        <taxon>Bacteria</taxon>
        <taxon>Bacillati</taxon>
        <taxon>Actinomycetota</taxon>
        <taxon>Actinomycetes</taxon>
        <taxon>Mycobacteriales</taxon>
        <taxon>Mycobacteriaceae</taxon>
        <taxon>Mycobacterium</taxon>
    </lineage>
</organism>
<feature type="domain" description="Mce/MlaD" evidence="2">
    <location>
        <begin position="25"/>
        <end position="100"/>
    </location>
</feature>
<comment type="caution">
    <text evidence="4">The sequence shown here is derived from an EMBL/GenBank/DDBJ whole genome shotgun (WGS) entry which is preliminary data.</text>
</comment>
<feature type="domain" description="Mammalian cell entry C-terminal" evidence="3">
    <location>
        <begin position="106"/>
        <end position="325"/>
    </location>
</feature>
<dbReference type="Pfam" id="PF02470">
    <property type="entry name" value="MlaD"/>
    <property type="match status" value="1"/>
</dbReference>
<feature type="region of interest" description="Disordered" evidence="1">
    <location>
        <begin position="415"/>
        <end position="446"/>
    </location>
</feature>
<reference evidence="4 5" key="1">
    <citation type="submission" date="2022-11" db="EMBL/GenBank/DDBJ databases">
        <title>Mycobacterium sp. nov.</title>
        <authorList>
            <person name="Papic B."/>
            <person name="Spicic S."/>
            <person name="Duvnjak S."/>
        </authorList>
    </citation>
    <scope>NUCLEOTIDE SEQUENCE [LARGE SCALE GENOMIC DNA]</scope>
    <source>
        <strain evidence="4 5">CVI_P4</strain>
    </source>
</reference>
<dbReference type="InterPro" id="IPR003399">
    <property type="entry name" value="Mce/MlaD"/>
</dbReference>
<dbReference type="PANTHER" id="PTHR33371:SF19">
    <property type="entry name" value="MCE-FAMILY PROTEIN MCE4A"/>
    <property type="match status" value="1"/>
</dbReference>
<name>A0ABT3SLT2_9MYCO</name>
<dbReference type="EMBL" id="JAPJDO010000039">
    <property type="protein sequence ID" value="MCX2940403.1"/>
    <property type="molecule type" value="Genomic_DNA"/>
</dbReference>
<dbReference type="RefSeq" id="WP_266000266.1">
    <property type="nucleotide sequence ID" value="NZ_JAPJDN010000039.1"/>
</dbReference>
<evidence type="ECO:0000259" key="2">
    <source>
        <dbReference type="Pfam" id="PF02470"/>
    </source>
</evidence>
<accession>A0ABT3SLT2</accession>
<evidence type="ECO:0000313" key="4">
    <source>
        <dbReference type="EMBL" id="MCX2940403.1"/>
    </source>
</evidence>
<gene>
    <name evidence="4" type="ORF">ORI27_27280</name>
</gene>
<dbReference type="Pfam" id="PF11887">
    <property type="entry name" value="Mce4_CUP1"/>
    <property type="match status" value="1"/>
</dbReference>
<dbReference type="InterPro" id="IPR005693">
    <property type="entry name" value="Mce"/>
</dbReference>